<evidence type="ECO:0000256" key="5">
    <source>
        <dbReference type="ARBA" id="ARBA00022741"/>
    </source>
</evidence>
<keyword evidence="5 12" id="KW-0547">Nucleotide-binding</keyword>
<keyword evidence="15" id="KW-1185">Reference proteome</keyword>
<gene>
    <name evidence="16" type="primary">LOC101849780</name>
</gene>
<feature type="region of interest" description="Disordered" evidence="13">
    <location>
        <begin position="473"/>
        <end position="503"/>
    </location>
</feature>
<dbReference type="PANTHER" id="PTHR11042:SF183">
    <property type="entry name" value="MEMBRANE-ASSOCIATED TYROSINE- AND THREONINE-SPECIFIC CDC2-INHIBITORY KINASE"/>
    <property type="match status" value="1"/>
</dbReference>
<dbReference type="SMART" id="SM00220">
    <property type="entry name" value="S_TKc"/>
    <property type="match status" value="1"/>
</dbReference>
<evidence type="ECO:0000256" key="1">
    <source>
        <dbReference type="ARBA" id="ARBA00012513"/>
    </source>
</evidence>
<evidence type="ECO:0000256" key="10">
    <source>
        <dbReference type="ARBA" id="ARBA00047899"/>
    </source>
</evidence>
<name>A0ABM1A3E2_APLCA</name>
<feature type="domain" description="Protein kinase" evidence="14">
    <location>
        <begin position="106"/>
        <end position="355"/>
    </location>
</feature>
<keyword evidence="2" id="KW-0723">Serine/threonine-protein kinase</keyword>
<dbReference type="InterPro" id="IPR050339">
    <property type="entry name" value="CC_SR_Kinase"/>
</dbReference>
<evidence type="ECO:0000256" key="11">
    <source>
        <dbReference type="ARBA" id="ARBA00048679"/>
    </source>
</evidence>
<dbReference type="RefSeq" id="XP_012940021.1">
    <property type="nucleotide sequence ID" value="XM_013084567.2"/>
</dbReference>
<keyword evidence="8" id="KW-0460">Magnesium</keyword>
<evidence type="ECO:0000256" key="2">
    <source>
        <dbReference type="ARBA" id="ARBA00022527"/>
    </source>
</evidence>
<feature type="region of interest" description="Disordered" evidence="13">
    <location>
        <begin position="1"/>
        <end position="30"/>
    </location>
</feature>
<evidence type="ECO:0000256" key="12">
    <source>
        <dbReference type="PROSITE-ProRule" id="PRU10141"/>
    </source>
</evidence>
<dbReference type="PROSITE" id="PS00107">
    <property type="entry name" value="PROTEIN_KINASE_ATP"/>
    <property type="match status" value="1"/>
</dbReference>
<evidence type="ECO:0000256" key="7">
    <source>
        <dbReference type="ARBA" id="ARBA00022840"/>
    </source>
</evidence>
<dbReference type="Proteomes" id="UP000694888">
    <property type="component" value="Unplaced"/>
</dbReference>
<evidence type="ECO:0000313" key="15">
    <source>
        <dbReference type="Proteomes" id="UP000694888"/>
    </source>
</evidence>
<keyword evidence="3" id="KW-0808">Transferase</keyword>
<dbReference type="GO" id="GO:0016301">
    <property type="term" value="F:kinase activity"/>
    <property type="evidence" value="ECO:0007669"/>
    <property type="project" value="UniProtKB-KW"/>
</dbReference>
<evidence type="ECO:0000256" key="8">
    <source>
        <dbReference type="ARBA" id="ARBA00022842"/>
    </source>
</evidence>
<dbReference type="Gene3D" id="1.10.510.10">
    <property type="entry name" value="Transferase(Phosphotransferase) domain 1"/>
    <property type="match status" value="1"/>
</dbReference>
<evidence type="ECO:0000313" key="16">
    <source>
        <dbReference type="RefSeq" id="XP_012940021.1"/>
    </source>
</evidence>
<accession>A0ABM1A3E2</accession>
<dbReference type="InterPro" id="IPR017441">
    <property type="entry name" value="Protein_kinase_ATP_BS"/>
</dbReference>
<dbReference type="InterPro" id="IPR000719">
    <property type="entry name" value="Prot_kinase_dom"/>
</dbReference>
<feature type="region of interest" description="Disordered" evidence="13">
    <location>
        <begin position="381"/>
        <end position="448"/>
    </location>
</feature>
<keyword evidence="6 16" id="KW-0418">Kinase</keyword>
<dbReference type="GeneID" id="101849780"/>
<dbReference type="PROSITE" id="PS50011">
    <property type="entry name" value="PROTEIN_KINASE_DOM"/>
    <property type="match status" value="1"/>
</dbReference>
<proteinExistence type="predicted"/>
<feature type="compositionally biased region" description="Basic and acidic residues" evidence="13">
    <location>
        <begin position="414"/>
        <end position="423"/>
    </location>
</feature>
<reference evidence="16" key="1">
    <citation type="submission" date="2025-08" db="UniProtKB">
        <authorList>
            <consortium name="RefSeq"/>
        </authorList>
    </citation>
    <scope>IDENTIFICATION</scope>
</reference>
<feature type="binding site" evidence="12">
    <location>
        <position position="136"/>
    </location>
    <ligand>
        <name>ATP</name>
        <dbReference type="ChEBI" id="CHEBI:30616"/>
    </ligand>
</feature>
<keyword evidence="9" id="KW-0131">Cell cycle</keyword>
<dbReference type="PANTHER" id="PTHR11042">
    <property type="entry name" value="EUKARYOTIC TRANSLATION INITIATION FACTOR 2-ALPHA KINASE EIF2-ALPHA KINASE -RELATED"/>
    <property type="match status" value="1"/>
</dbReference>
<dbReference type="SUPFAM" id="SSF56112">
    <property type="entry name" value="Protein kinase-like (PK-like)"/>
    <property type="match status" value="1"/>
</dbReference>
<sequence length="537" mass="60481">MHVNAQNTSMDTHAVAAVPSPRPTPQFYSDPQTFSVKKLKLAGTPKDQLPPRPPVKSCPPLSRVFPHKNVLASAHAQPVTFRHPEGSMLSPKYNENSKALYFEQMFTDVQPIGFGSFGEVFKAKSKEDKKYYAVKKSRERFKGQFDRKRKLEEVAKHETLPPNRNCIGFVRAWEENGHLYIQTELCDLSVSEYCYQNHNLPERLIWNYMVDLLMAVKHLHDHNLVHMDIKPENAFISFDGVCKLGDFGLVIDLTKKKEVNDPVEGDPRYLAPELLEGKFGKHADIFSLGIFFLEICHNVEIPRGGQLWHLLRNGSLPSEFFRERSPELKAVITSMLETDYNRRPTVDQVLAMPSIRAVYKKRNHDSMISNVVNILRPGSLLSANAEPHTPPQGPNGRQSPKSDRDCSSDDDFLADDHDRRTHGSDLLNSSDEFAMPVDPPPRRAYTTPALRRRPATTVLNNGSPIKRTLFTSSITSTPSSRVLPTDSQRPCPDGDNRSGTPPPICSLTTMECDEPKAGIEPKNLLDMFEAASDEDDI</sequence>
<dbReference type="InterPro" id="IPR011009">
    <property type="entry name" value="Kinase-like_dom_sf"/>
</dbReference>
<keyword evidence="7 12" id="KW-0067">ATP-binding</keyword>
<evidence type="ECO:0000259" key="14">
    <source>
        <dbReference type="PROSITE" id="PS50011"/>
    </source>
</evidence>
<dbReference type="Pfam" id="PF00069">
    <property type="entry name" value="Pkinase"/>
    <property type="match status" value="1"/>
</dbReference>
<dbReference type="EC" id="2.7.11.1" evidence="1"/>
<dbReference type="Gene3D" id="3.30.200.20">
    <property type="entry name" value="Phosphorylase Kinase, domain 1"/>
    <property type="match status" value="1"/>
</dbReference>
<keyword evidence="4" id="KW-0479">Metal-binding</keyword>
<evidence type="ECO:0000256" key="13">
    <source>
        <dbReference type="SAM" id="MobiDB-lite"/>
    </source>
</evidence>
<organism evidence="15 16">
    <name type="scientific">Aplysia californica</name>
    <name type="common">California sea hare</name>
    <dbReference type="NCBI Taxonomy" id="6500"/>
    <lineage>
        <taxon>Eukaryota</taxon>
        <taxon>Metazoa</taxon>
        <taxon>Spiralia</taxon>
        <taxon>Lophotrochozoa</taxon>
        <taxon>Mollusca</taxon>
        <taxon>Gastropoda</taxon>
        <taxon>Heterobranchia</taxon>
        <taxon>Euthyneura</taxon>
        <taxon>Tectipleura</taxon>
        <taxon>Aplysiida</taxon>
        <taxon>Aplysioidea</taxon>
        <taxon>Aplysiidae</taxon>
        <taxon>Aplysia</taxon>
    </lineage>
</organism>
<protein>
    <recommendedName>
        <fullName evidence="1">non-specific serine/threonine protein kinase</fullName>
        <ecNumber evidence="1">2.7.11.1</ecNumber>
    </recommendedName>
</protein>
<evidence type="ECO:0000256" key="6">
    <source>
        <dbReference type="ARBA" id="ARBA00022777"/>
    </source>
</evidence>
<evidence type="ECO:0000256" key="4">
    <source>
        <dbReference type="ARBA" id="ARBA00022723"/>
    </source>
</evidence>
<evidence type="ECO:0000256" key="3">
    <source>
        <dbReference type="ARBA" id="ARBA00022679"/>
    </source>
</evidence>
<evidence type="ECO:0000256" key="9">
    <source>
        <dbReference type="ARBA" id="ARBA00023306"/>
    </source>
</evidence>
<feature type="compositionally biased region" description="Polar residues" evidence="13">
    <location>
        <begin position="473"/>
        <end position="488"/>
    </location>
</feature>
<comment type="catalytic activity">
    <reaction evidence="11">
        <text>L-seryl-[protein] + ATP = O-phospho-L-seryl-[protein] + ADP + H(+)</text>
        <dbReference type="Rhea" id="RHEA:17989"/>
        <dbReference type="Rhea" id="RHEA-COMP:9863"/>
        <dbReference type="Rhea" id="RHEA-COMP:11604"/>
        <dbReference type="ChEBI" id="CHEBI:15378"/>
        <dbReference type="ChEBI" id="CHEBI:29999"/>
        <dbReference type="ChEBI" id="CHEBI:30616"/>
        <dbReference type="ChEBI" id="CHEBI:83421"/>
        <dbReference type="ChEBI" id="CHEBI:456216"/>
        <dbReference type="EC" id="2.7.11.1"/>
    </reaction>
</comment>
<comment type="catalytic activity">
    <reaction evidence="10">
        <text>L-threonyl-[protein] + ATP = O-phospho-L-threonyl-[protein] + ADP + H(+)</text>
        <dbReference type="Rhea" id="RHEA:46608"/>
        <dbReference type="Rhea" id="RHEA-COMP:11060"/>
        <dbReference type="Rhea" id="RHEA-COMP:11605"/>
        <dbReference type="ChEBI" id="CHEBI:15378"/>
        <dbReference type="ChEBI" id="CHEBI:30013"/>
        <dbReference type="ChEBI" id="CHEBI:30616"/>
        <dbReference type="ChEBI" id="CHEBI:61977"/>
        <dbReference type="ChEBI" id="CHEBI:456216"/>
        <dbReference type="EC" id="2.7.11.1"/>
    </reaction>
</comment>
<feature type="compositionally biased region" description="Polar residues" evidence="13">
    <location>
        <begin position="1"/>
        <end position="11"/>
    </location>
</feature>